<organism evidence="1">
    <name type="scientific">Homalodisca liturata</name>
    <dbReference type="NCBI Taxonomy" id="320908"/>
    <lineage>
        <taxon>Eukaryota</taxon>
        <taxon>Metazoa</taxon>
        <taxon>Ecdysozoa</taxon>
        <taxon>Arthropoda</taxon>
        <taxon>Hexapoda</taxon>
        <taxon>Insecta</taxon>
        <taxon>Pterygota</taxon>
        <taxon>Neoptera</taxon>
        <taxon>Paraneoptera</taxon>
        <taxon>Hemiptera</taxon>
        <taxon>Auchenorrhyncha</taxon>
        <taxon>Membracoidea</taxon>
        <taxon>Cicadellidae</taxon>
        <taxon>Cicadellinae</taxon>
        <taxon>Proconiini</taxon>
        <taxon>Homalodisca</taxon>
    </lineage>
</organism>
<proteinExistence type="predicted"/>
<dbReference type="AlphaFoldDB" id="A0A1B6IHU0"/>
<dbReference type="EMBL" id="GECU01021233">
    <property type="protein sequence ID" value="JAS86473.1"/>
    <property type="molecule type" value="Transcribed_RNA"/>
</dbReference>
<reference evidence="1" key="1">
    <citation type="submission" date="2015-11" db="EMBL/GenBank/DDBJ databases">
        <title>De novo transcriptome assembly of four potential Pierce s Disease insect vectors from Arizona vineyards.</title>
        <authorList>
            <person name="Tassone E.E."/>
        </authorList>
    </citation>
    <scope>NUCLEOTIDE SEQUENCE</scope>
</reference>
<gene>
    <name evidence="1" type="ORF">g.6080</name>
</gene>
<name>A0A1B6IHU0_9HEMI</name>
<sequence>GSFCANPGSLDWSTIFRGRKYTSGVQMLVESVVSVGTFVTVFVMAQSVNINSTKVILSSGDGMVFMNADRSVINEESSAGNDEAYCNKRMQQSPICKYFSMSKCVLEVAAAYELRIKYPYKGIKDGNYIIQLRDVARGYVTSLFADIYDKSLYLFTVYQRVLVLYPEENLPCIPTIVIENCKKHFGHRKIHGGSITLSLRSSVYILREGTSRYDSTFRVNTGCPEAHNYLWEAWRIIPNLNVEEEKANYTATSFNWHLKPNRMFPGIYMIKLSVSSHLRNFAVCYLEIVEGNYPSSKKPLLKHRGRHRYRTRKKERYPFFKMEPDTD</sequence>
<evidence type="ECO:0000313" key="1">
    <source>
        <dbReference type="EMBL" id="JAS86473.1"/>
    </source>
</evidence>
<protein>
    <submittedName>
        <fullName evidence="1">Uncharacterized protein</fullName>
    </submittedName>
</protein>
<feature type="non-terminal residue" evidence="1">
    <location>
        <position position="1"/>
    </location>
</feature>
<accession>A0A1B6IHU0</accession>